<dbReference type="GeneID" id="73903569"/>
<feature type="region of interest" description="Disordered" evidence="1">
    <location>
        <begin position="1"/>
        <end position="63"/>
    </location>
</feature>
<feature type="compositionally biased region" description="Basic and acidic residues" evidence="1">
    <location>
        <begin position="23"/>
        <end position="37"/>
    </location>
</feature>
<feature type="compositionally biased region" description="Polar residues" evidence="1">
    <location>
        <begin position="38"/>
        <end position="48"/>
    </location>
</feature>
<feature type="compositionally biased region" description="Basic and acidic residues" evidence="1">
    <location>
        <begin position="49"/>
        <end position="63"/>
    </location>
</feature>
<evidence type="ECO:0000256" key="1">
    <source>
        <dbReference type="SAM" id="MobiDB-lite"/>
    </source>
</evidence>
<proteinExistence type="predicted"/>
<accession>A0ABD5NMS2</accession>
<comment type="caution">
    <text evidence="2">The sequence shown here is derived from an EMBL/GenBank/DDBJ whole genome shotgun (WGS) entry which is preliminary data.</text>
</comment>
<dbReference type="EMBL" id="JBHSAQ010000002">
    <property type="protein sequence ID" value="MFC3958182.1"/>
    <property type="molecule type" value="Genomic_DNA"/>
</dbReference>
<name>A0ABD5NMS2_9EURY</name>
<organism evidence="2 3">
    <name type="scientific">Halovivax cerinus</name>
    <dbReference type="NCBI Taxonomy" id="1487865"/>
    <lineage>
        <taxon>Archaea</taxon>
        <taxon>Methanobacteriati</taxon>
        <taxon>Methanobacteriota</taxon>
        <taxon>Stenosarchaea group</taxon>
        <taxon>Halobacteria</taxon>
        <taxon>Halobacteriales</taxon>
        <taxon>Natrialbaceae</taxon>
        <taxon>Halovivax</taxon>
    </lineage>
</organism>
<evidence type="ECO:0000313" key="2">
    <source>
        <dbReference type="EMBL" id="MFC3958182.1"/>
    </source>
</evidence>
<evidence type="ECO:0000313" key="3">
    <source>
        <dbReference type="Proteomes" id="UP001595846"/>
    </source>
</evidence>
<sequence>MMETGSDLYRQRMGRTGGSSIVKTREEEHPKRRERSGSMENTNDTTRTNSEKPDSNLERPTGD</sequence>
<gene>
    <name evidence="2" type="ORF">ACFOUR_07335</name>
</gene>
<dbReference type="AlphaFoldDB" id="A0ABD5NMS2"/>
<keyword evidence="3" id="KW-1185">Reference proteome</keyword>
<reference evidence="2 3" key="1">
    <citation type="journal article" date="2019" name="Int. J. Syst. Evol. Microbiol.">
        <title>The Global Catalogue of Microorganisms (GCM) 10K type strain sequencing project: providing services to taxonomists for standard genome sequencing and annotation.</title>
        <authorList>
            <consortium name="The Broad Institute Genomics Platform"/>
            <consortium name="The Broad Institute Genome Sequencing Center for Infectious Disease"/>
            <person name="Wu L."/>
            <person name="Ma J."/>
        </authorList>
    </citation>
    <scope>NUCLEOTIDE SEQUENCE [LARGE SCALE GENOMIC DNA]</scope>
    <source>
        <strain evidence="2 3">IBRC-M 10256</strain>
    </source>
</reference>
<dbReference type="RefSeq" id="WP_256530862.1">
    <property type="nucleotide sequence ID" value="NZ_CP101824.1"/>
</dbReference>
<protein>
    <submittedName>
        <fullName evidence="2">Uncharacterized protein</fullName>
    </submittedName>
</protein>
<dbReference type="Proteomes" id="UP001595846">
    <property type="component" value="Unassembled WGS sequence"/>
</dbReference>